<dbReference type="Proteomes" id="UP000790833">
    <property type="component" value="Unassembled WGS sequence"/>
</dbReference>
<evidence type="ECO:0000256" key="4">
    <source>
        <dbReference type="ARBA" id="ARBA00022692"/>
    </source>
</evidence>
<dbReference type="GO" id="GO:0033573">
    <property type="term" value="C:high-affinity iron permease complex"/>
    <property type="evidence" value="ECO:0007669"/>
    <property type="project" value="InterPro"/>
</dbReference>
<evidence type="ECO:0000256" key="1">
    <source>
        <dbReference type="ARBA" id="ARBA00004141"/>
    </source>
</evidence>
<gene>
    <name evidence="9" type="ORF">KQ657_003972</name>
</gene>
<dbReference type="Pfam" id="PF03239">
    <property type="entry name" value="FTR1"/>
    <property type="match status" value="1"/>
</dbReference>
<dbReference type="InterPro" id="IPR004923">
    <property type="entry name" value="FTR1/Fip1/EfeU"/>
</dbReference>
<dbReference type="EMBL" id="JAHMUF010000005">
    <property type="protein sequence ID" value="KAG7194865.1"/>
    <property type="molecule type" value="Genomic_DNA"/>
</dbReference>
<accession>A0A9P8AJJ5</accession>
<dbReference type="PANTHER" id="PTHR31632:SF7">
    <property type="entry name" value="IRON TRANSPORTER FTH1"/>
    <property type="match status" value="1"/>
</dbReference>
<keyword evidence="4 8" id="KW-0812">Transmembrane</keyword>
<dbReference type="GeneID" id="66117346"/>
<evidence type="ECO:0000313" key="10">
    <source>
        <dbReference type="Proteomes" id="UP000790833"/>
    </source>
</evidence>
<sequence length="453" mass="50356">MVDGFTRYFSLEAFIVVLRETIELAIIISVLLAFVHQTFDSESNKDDGDKIASNFILQEEGLEVIPDGTGTGTGSNNGLELSPESPEPSDSLAFTDYSKRHLIIQIWLGGLLGLVSCFAIGGIVLTVFYVLGRDFWSLAEKYWEGVFSIVASVIISIMGIKLCRINKMQRKWKHKLALLISRRRVASRDANSLYGSLQVNQLKPKGNWFTQTFEKLNDKYAMFFLPFITTLREGMEAVVFLGGIGANENNTPLGMINASIAALICGIVVGIILYRSGSSMSLSVFLVASTCFLYLVAAGLFSKGVWNFELQRFIDKCDGFDVTETGHGPGSYDISVSVWHVNCCNGELKSDGVWWMLFTAIFGWTNSATYGSVISYILYWAVIVTIFQCLMYKDTHGVFPWKSITNTQRYEPLDSENENRLELESTPASTPLRSSSDSRRSVDSNVPMLQGQS</sequence>
<evidence type="ECO:0000256" key="6">
    <source>
        <dbReference type="ARBA" id="ARBA00023136"/>
    </source>
</evidence>
<evidence type="ECO:0000256" key="2">
    <source>
        <dbReference type="ARBA" id="ARBA00008333"/>
    </source>
</evidence>
<comment type="subcellular location">
    <subcellularLocation>
        <location evidence="1">Membrane</location>
        <topology evidence="1">Multi-pass membrane protein</topology>
    </subcellularLocation>
</comment>
<feature type="transmembrane region" description="Helical" evidence="8">
    <location>
        <begin position="281"/>
        <end position="301"/>
    </location>
</feature>
<dbReference type="AlphaFoldDB" id="A0A9P8AJJ5"/>
<evidence type="ECO:0000256" key="3">
    <source>
        <dbReference type="ARBA" id="ARBA00022496"/>
    </source>
</evidence>
<feature type="compositionally biased region" description="Low complexity" evidence="7">
    <location>
        <begin position="79"/>
        <end position="90"/>
    </location>
</feature>
<evidence type="ECO:0000256" key="8">
    <source>
        <dbReference type="SAM" id="Phobius"/>
    </source>
</evidence>
<feature type="region of interest" description="Disordered" evidence="7">
    <location>
        <begin position="64"/>
        <end position="90"/>
    </location>
</feature>
<feature type="transmembrane region" description="Helical" evidence="8">
    <location>
        <begin position="106"/>
        <end position="130"/>
    </location>
</feature>
<dbReference type="GO" id="GO:0015093">
    <property type="term" value="F:ferrous iron transmembrane transporter activity"/>
    <property type="evidence" value="ECO:0007669"/>
    <property type="project" value="TreeGrafter"/>
</dbReference>
<name>A0A9P8AJJ5_9ASCO</name>
<keyword evidence="3" id="KW-0406">Ion transport</keyword>
<feature type="region of interest" description="Disordered" evidence="7">
    <location>
        <begin position="413"/>
        <end position="453"/>
    </location>
</feature>
<evidence type="ECO:0008006" key="11">
    <source>
        <dbReference type="Google" id="ProtNLM"/>
    </source>
</evidence>
<evidence type="ECO:0000256" key="5">
    <source>
        <dbReference type="ARBA" id="ARBA00022989"/>
    </source>
</evidence>
<keyword evidence="10" id="KW-1185">Reference proteome</keyword>
<keyword evidence="3" id="KW-0410">Iron transport</keyword>
<evidence type="ECO:0000256" key="7">
    <source>
        <dbReference type="SAM" id="MobiDB-lite"/>
    </source>
</evidence>
<protein>
    <recommendedName>
        <fullName evidence="11">Iron transporter FTH1</fullName>
    </recommendedName>
</protein>
<feature type="transmembrane region" description="Helical" evidence="8">
    <location>
        <begin position="13"/>
        <end position="35"/>
    </location>
</feature>
<feature type="transmembrane region" description="Helical" evidence="8">
    <location>
        <begin position="256"/>
        <end position="274"/>
    </location>
</feature>
<organism evidence="9 10">
    <name type="scientific">Scheffersomyces spartinae</name>
    <dbReference type="NCBI Taxonomy" id="45513"/>
    <lineage>
        <taxon>Eukaryota</taxon>
        <taxon>Fungi</taxon>
        <taxon>Dikarya</taxon>
        <taxon>Ascomycota</taxon>
        <taxon>Saccharomycotina</taxon>
        <taxon>Pichiomycetes</taxon>
        <taxon>Debaryomycetaceae</taxon>
        <taxon>Scheffersomyces</taxon>
    </lineage>
</organism>
<dbReference type="PANTHER" id="PTHR31632">
    <property type="entry name" value="IRON TRANSPORTER FTH1"/>
    <property type="match status" value="1"/>
</dbReference>
<dbReference type="RefSeq" id="XP_043050412.1">
    <property type="nucleotide sequence ID" value="XM_043194661.1"/>
</dbReference>
<keyword evidence="3" id="KW-0408">Iron</keyword>
<dbReference type="GO" id="GO:0000329">
    <property type="term" value="C:fungal-type vacuole membrane"/>
    <property type="evidence" value="ECO:0007669"/>
    <property type="project" value="TreeGrafter"/>
</dbReference>
<feature type="transmembrane region" description="Helical" evidence="8">
    <location>
        <begin position="142"/>
        <end position="163"/>
    </location>
</feature>
<keyword evidence="3" id="KW-0813">Transport</keyword>
<keyword evidence="5 8" id="KW-1133">Transmembrane helix</keyword>
<proteinExistence type="inferred from homology"/>
<keyword evidence="6 8" id="KW-0472">Membrane</keyword>
<evidence type="ECO:0000313" key="9">
    <source>
        <dbReference type="EMBL" id="KAG7194865.1"/>
    </source>
</evidence>
<reference evidence="9" key="1">
    <citation type="submission" date="2021-03" db="EMBL/GenBank/DDBJ databases">
        <authorList>
            <person name="Palmer J.M."/>
        </authorList>
    </citation>
    <scope>NUCLEOTIDE SEQUENCE</scope>
    <source>
        <strain evidence="9">ARV_011</strain>
    </source>
</reference>
<feature type="transmembrane region" description="Helical" evidence="8">
    <location>
        <begin position="220"/>
        <end position="244"/>
    </location>
</feature>
<comment type="caution">
    <text evidence="9">The sequence shown here is derived from an EMBL/GenBank/DDBJ whole genome shotgun (WGS) entry which is preliminary data.</text>
</comment>
<dbReference type="OrthoDB" id="4364at2759"/>
<comment type="similarity">
    <text evidence="2">Belongs to the oxidase-dependent Fe transporter (OFeT) (TC 9.A.10.1) family.</text>
</comment>